<reference evidence="2" key="1">
    <citation type="journal article" date="2022" name="Int. J. Mol. Sci.">
        <title>Draft Genome of Tanacetum Coccineum: Genomic Comparison of Closely Related Tanacetum-Family Plants.</title>
        <authorList>
            <person name="Yamashiro T."/>
            <person name="Shiraishi A."/>
            <person name="Nakayama K."/>
            <person name="Satake H."/>
        </authorList>
    </citation>
    <scope>NUCLEOTIDE SEQUENCE</scope>
</reference>
<evidence type="ECO:0000256" key="1">
    <source>
        <dbReference type="SAM" id="MobiDB-lite"/>
    </source>
</evidence>
<dbReference type="EMBL" id="BQNB010010274">
    <property type="protein sequence ID" value="GJS75024.1"/>
    <property type="molecule type" value="Genomic_DNA"/>
</dbReference>
<keyword evidence="3" id="KW-1185">Reference proteome</keyword>
<sequence length="492" mass="54975">MLAVAFMAKLSTTIATTIQKNHIDTDAETEIGGMSNTYRKHQFNLLDNQKPKNFQLEKPKACNRDLAQGPPYVPVTQVTSYGQAAQPVLYDADTLLHPTHHPVSIWDSEEVLVHQVVSMKKMNEKPGHVRPENGFYDKLNALKVFVSSTGMSSLYKAYWLPANERASQTSNPNSPVTPFIHKSRPPSQVLASLRNVNAVFPQFEGIIKERTTQKPDYVSEWCFDYAKQFVEQQLVENVILKRRYDELSKANTHSRTAYTAKLSALTTQHTKLQAQVTGTTSSGPSTSETSKVLAPGMYNLGSKYIPPPKRANWVKPTPLPKKKQVTFSEPPRPSLKPTQKPVVHPNKQTNMCVPMSTGVKPTSGASKTVPKRAPRNHSSLPAKSANARRVEAHHRTLNKKNRVDSNLIVKHSVSISNLSNVCGGCNKSLVFANHNDCLVMCDDSVNNKPLQTKRPKHQPKKESKPIKNVEKPIKRVWKPIRKLVDINLSEGH</sequence>
<feature type="region of interest" description="Disordered" evidence="1">
    <location>
        <begin position="322"/>
        <end position="389"/>
    </location>
</feature>
<comment type="caution">
    <text evidence="2">The sequence shown here is derived from an EMBL/GenBank/DDBJ whole genome shotgun (WGS) entry which is preliminary data.</text>
</comment>
<evidence type="ECO:0000313" key="3">
    <source>
        <dbReference type="Proteomes" id="UP001151760"/>
    </source>
</evidence>
<gene>
    <name evidence="2" type="ORF">Tco_0724905</name>
</gene>
<evidence type="ECO:0000313" key="2">
    <source>
        <dbReference type="EMBL" id="GJS75024.1"/>
    </source>
</evidence>
<protein>
    <submittedName>
        <fullName evidence="2">Uncharacterized protein</fullName>
    </submittedName>
</protein>
<dbReference type="Proteomes" id="UP001151760">
    <property type="component" value="Unassembled WGS sequence"/>
</dbReference>
<name>A0ABQ4YBE2_9ASTR</name>
<proteinExistence type="predicted"/>
<organism evidence="2 3">
    <name type="scientific">Tanacetum coccineum</name>
    <dbReference type="NCBI Taxonomy" id="301880"/>
    <lineage>
        <taxon>Eukaryota</taxon>
        <taxon>Viridiplantae</taxon>
        <taxon>Streptophyta</taxon>
        <taxon>Embryophyta</taxon>
        <taxon>Tracheophyta</taxon>
        <taxon>Spermatophyta</taxon>
        <taxon>Magnoliopsida</taxon>
        <taxon>eudicotyledons</taxon>
        <taxon>Gunneridae</taxon>
        <taxon>Pentapetalae</taxon>
        <taxon>asterids</taxon>
        <taxon>campanulids</taxon>
        <taxon>Asterales</taxon>
        <taxon>Asteraceae</taxon>
        <taxon>Asteroideae</taxon>
        <taxon>Anthemideae</taxon>
        <taxon>Anthemidinae</taxon>
        <taxon>Tanacetum</taxon>
    </lineage>
</organism>
<accession>A0ABQ4YBE2</accession>
<reference evidence="2" key="2">
    <citation type="submission" date="2022-01" db="EMBL/GenBank/DDBJ databases">
        <authorList>
            <person name="Yamashiro T."/>
            <person name="Shiraishi A."/>
            <person name="Satake H."/>
            <person name="Nakayama K."/>
        </authorList>
    </citation>
    <scope>NUCLEOTIDE SEQUENCE</scope>
</reference>